<feature type="region of interest" description="Disordered" evidence="1">
    <location>
        <begin position="1"/>
        <end position="22"/>
    </location>
</feature>
<organism evidence="2 3">
    <name type="scientific">Artemisia annua</name>
    <name type="common">Sweet wormwood</name>
    <dbReference type="NCBI Taxonomy" id="35608"/>
    <lineage>
        <taxon>Eukaryota</taxon>
        <taxon>Viridiplantae</taxon>
        <taxon>Streptophyta</taxon>
        <taxon>Embryophyta</taxon>
        <taxon>Tracheophyta</taxon>
        <taxon>Spermatophyta</taxon>
        <taxon>Magnoliopsida</taxon>
        <taxon>eudicotyledons</taxon>
        <taxon>Gunneridae</taxon>
        <taxon>Pentapetalae</taxon>
        <taxon>asterids</taxon>
        <taxon>campanulids</taxon>
        <taxon>Asterales</taxon>
        <taxon>Asteraceae</taxon>
        <taxon>Asteroideae</taxon>
        <taxon>Anthemideae</taxon>
        <taxon>Artemisiinae</taxon>
        <taxon>Artemisia</taxon>
    </lineage>
</organism>
<dbReference type="PANTHER" id="PTHR45786:SF74">
    <property type="entry name" value="ATP-DEPENDENT DNA HELICASE"/>
    <property type="match status" value="1"/>
</dbReference>
<proteinExistence type="predicted"/>
<dbReference type="EMBL" id="PKPP01002847">
    <property type="protein sequence ID" value="PWA72745.1"/>
    <property type="molecule type" value="Genomic_DNA"/>
</dbReference>
<gene>
    <name evidence="2" type="ORF">CTI12_AA085400</name>
</gene>
<keyword evidence="2" id="KW-0067">ATP-binding</keyword>
<keyword evidence="2" id="KW-0378">Hydrolase</keyword>
<evidence type="ECO:0000256" key="1">
    <source>
        <dbReference type="SAM" id="MobiDB-lite"/>
    </source>
</evidence>
<dbReference type="GO" id="GO:0004386">
    <property type="term" value="F:helicase activity"/>
    <property type="evidence" value="ECO:0007669"/>
    <property type="project" value="UniProtKB-KW"/>
</dbReference>
<keyword evidence="3" id="KW-1185">Reference proteome</keyword>
<evidence type="ECO:0000313" key="2">
    <source>
        <dbReference type="EMBL" id="PWA72745.1"/>
    </source>
</evidence>
<keyword evidence="2" id="KW-0347">Helicase</keyword>
<protein>
    <submittedName>
        <fullName evidence="2">Helitron helicase-like domain-containing protein</fullName>
    </submittedName>
</protein>
<keyword evidence="2" id="KW-0547">Nucleotide-binding</keyword>
<dbReference type="Proteomes" id="UP000245207">
    <property type="component" value="Unassembled WGS sequence"/>
</dbReference>
<evidence type="ECO:0000313" key="3">
    <source>
        <dbReference type="Proteomes" id="UP000245207"/>
    </source>
</evidence>
<dbReference type="STRING" id="35608.A0A2U1NGU7"/>
<sequence length="534" mass="61132">MKTKQKAIRRIPSPTAVPPMDMDLSPDVEYMECMPSSLKRKQSFSDSFGPYASPENTPRKMYRQHGHLSYQNTCQKALTATHKNTITHDSGSSSTVTSTGQHGVSNLYHRELYETHALDSVTIRPNGSNCDTQGSTVNGNKQRRFLRTSVPAQMQSHTTMTNSNIADNSQRQRKRPSCTEVCKHCNAFFWYDERIKRSKRNCPEYHRCCNNGKVALERTQDCPHYIKELFQDKHFMDNIRAYNQMFAMTSLGVELDDSINRGRGPNLYIYDTSNEVKNRLDHFNKSESRLRRDIVENLIQVLDNHNELVKLFRTAHDKMEGVDVPNFKLKLFGVVGSKQYDLPAGDSIGAIVFEGGPDVGTNYDVIIEKRGGKPQRIDKLKPHYMSLHFPLLFIHGEEGYHLGLKLRQKEDESSEKEKQMSMKMYYAYEIHDRLQDNRLMAGTPEPSSPPKDLGKQIITQEEVTVAQHGTLQKADGKEIVAQPQSTSLMSLKGTDFHKSLYVKVYRKWTTINKSSVLVMHHCILLDQQHNINTL</sequence>
<accession>A0A2U1NGU7</accession>
<comment type="caution">
    <text evidence="2">The sequence shown here is derived from an EMBL/GenBank/DDBJ whole genome shotgun (WGS) entry which is preliminary data.</text>
</comment>
<dbReference type="AlphaFoldDB" id="A0A2U1NGU7"/>
<dbReference type="PANTHER" id="PTHR45786">
    <property type="entry name" value="DNA BINDING PROTEIN-LIKE"/>
    <property type="match status" value="1"/>
</dbReference>
<reference evidence="2 3" key="1">
    <citation type="journal article" date="2018" name="Mol. Plant">
        <title>The genome of Artemisia annua provides insight into the evolution of Asteraceae family and artemisinin biosynthesis.</title>
        <authorList>
            <person name="Shen Q."/>
            <person name="Zhang L."/>
            <person name="Liao Z."/>
            <person name="Wang S."/>
            <person name="Yan T."/>
            <person name="Shi P."/>
            <person name="Liu M."/>
            <person name="Fu X."/>
            <person name="Pan Q."/>
            <person name="Wang Y."/>
            <person name="Lv Z."/>
            <person name="Lu X."/>
            <person name="Zhang F."/>
            <person name="Jiang W."/>
            <person name="Ma Y."/>
            <person name="Chen M."/>
            <person name="Hao X."/>
            <person name="Li L."/>
            <person name="Tang Y."/>
            <person name="Lv G."/>
            <person name="Zhou Y."/>
            <person name="Sun X."/>
            <person name="Brodelius P.E."/>
            <person name="Rose J.K.C."/>
            <person name="Tang K."/>
        </authorList>
    </citation>
    <scope>NUCLEOTIDE SEQUENCE [LARGE SCALE GENOMIC DNA]</scope>
    <source>
        <strain evidence="3">cv. Huhao1</strain>
        <tissue evidence="2">Leaf</tissue>
    </source>
</reference>
<dbReference type="OrthoDB" id="2272314at2759"/>
<name>A0A2U1NGU7_ARTAN</name>